<evidence type="ECO:0000313" key="2">
    <source>
        <dbReference type="EMBL" id="CCC40767.1"/>
    </source>
</evidence>
<dbReference type="EC" id="2.3.1.-" evidence="2"/>
<dbReference type="Proteomes" id="UP000007954">
    <property type="component" value="Chromosome"/>
</dbReference>
<dbReference type="EMBL" id="FR746099">
    <property type="protein sequence ID" value="CCC40767.1"/>
    <property type="molecule type" value="Genomic_DNA"/>
</dbReference>
<keyword evidence="2" id="KW-0012">Acyltransferase</keyword>
<evidence type="ECO:0000259" key="1">
    <source>
        <dbReference type="PROSITE" id="PS51186"/>
    </source>
</evidence>
<dbReference type="RefSeq" id="WP_014556305.1">
    <property type="nucleotide sequence ID" value="NC_017459.1"/>
</dbReference>
<dbReference type="KEGG" id="hwc:Hqrw_2969"/>
<keyword evidence="2" id="KW-0808">Transferase</keyword>
<dbReference type="Pfam" id="PF00583">
    <property type="entry name" value="Acetyltransf_1"/>
    <property type="match status" value="1"/>
</dbReference>
<dbReference type="AlphaFoldDB" id="G0LLG1"/>
<proteinExistence type="predicted"/>
<accession>G0LLG1</accession>
<gene>
    <name evidence="2" type="ordered locus">Hqrw_2969</name>
</gene>
<organism evidence="2 3">
    <name type="scientific">Haloquadratum walsbyi (strain DSM 16854 / JCM 12705 / C23)</name>
    <dbReference type="NCBI Taxonomy" id="768065"/>
    <lineage>
        <taxon>Archaea</taxon>
        <taxon>Methanobacteriati</taxon>
        <taxon>Methanobacteriota</taxon>
        <taxon>Stenosarchaea group</taxon>
        <taxon>Halobacteria</taxon>
        <taxon>Halobacteriales</taxon>
        <taxon>Haloferacaceae</taxon>
        <taxon>Haloquadratum</taxon>
    </lineage>
</organism>
<dbReference type="InterPro" id="IPR016181">
    <property type="entry name" value="Acyl_CoA_acyltransferase"/>
</dbReference>
<dbReference type="GO" id="GO:0016747">
    <property type="term" value="F:acyltransferase activity, transferring groups other than amino-acyl groups"/>
    <property type="evidence" value="ECO:0007669"/>
    <property type="project" value="InterPro"/>
</dbReference>
<dbReference type="GeneID" id="12447742"/>
<dbReference type="PROSITE" id="PS51186">
    <property type="entry name" value="GNAT"/>
    <property type="match status" value="1"/>
</dbReference>
<protein>
    <submittedName>
        <fullName evidence="2">GNAT family acetyltransferase</fullName>
        <ecNumber evidence="2">2.3.1.-</ecNumber>
    </submittedName>
</protein>
<dbReference type="Gene3D" id="3.40.630.30">
    <property type="match status" value="1"/>
</dbReference>
<name>G0LLG1_HALWC</name>
<reference evidence="2 3" key="1">
    <citation type="journal article" date="2011" name="PLoS ONE">
        <title>Haloquadratum walsbyi: limited diversity in a global pond.</title>
        <authorList>
            <person name="Dyall-Smith M."/>
            <person name="Pfeiffer F."/>
            <person name="Klee K."/>
            <person name="Palm P."/>
            <person name="Gross K."/>
            <person name="Schuster S.C."/>
            <person name="Rampp M."/>
            <person name="Oesterhelt D."/>
        </authorList>
    </citation>
    <scope>NUCLEOTIDE SEQUENCE [LARGE SCALE GENOMIC DNA]</scope>
    <source>
        <strain evidence="3">DSM 16854 / JCM 12705 / C23</strain>
    </source>
</reference>
<dbReference type="SUPFAM" id="SSF55729">
    <property type="entry name" value="Acyl-CoA N-acyltransferases (Nat)"/>
    <property type="match status" value="1"/>
</dbReference>
<dbReference type="HOGENOM" id="CLU_1387553_0_0_2"/>
<evidence type="ECO:0000313" key="3">
    <source>
        <dbReference type="Proteomes" id="UP000007954"/>
    </source>
</evidence>
<feature type="domain" description="N-acetyltransferase" evidence="1">
    <location>
        <begin position="1"/>
        <end position="138"/>
    </location>
</feature>
<sequence>MYVRDAKNRDEAWLLDWIEEAEIEDPAFRSRDYVIALNEETSRKAGFGRIRNHSDDSGTFCELTVLFTLPMWRNQGVGAHVIERLVAEAADKQYETVYVFTTEPGYFTMFGFQPQESGQLDPHVTDRFETVRESRESNNNRFVALSINTGELTVPQRLRDRFKRAHPSDEPPEGEVVIEETAEDFGIDPTETTYKYDTG</sequence>
<dbReference type="InterPro" id="IPR000182">
    <property type="entry name" value="GNAT_dom"/>
</dbReference>
<dbReference type="CDD" id="cd04301">
    <property type="entry name" value="NAT_SF"/>
    <property type="match status" value="1"/>
</dbReference>
<dbReference type="OrthoDB" id="104811at2157"/>